<reference evidence="2" key="1">
    <citation type="journal article" date="2019" name="Int. J. Syst. Evol. Microbiol.">
        <title>The Global Catalogue of Microorganisms (GCM) 10K type strain sequencing project: providing services to taxonomists for standard genome sequencing and annotation.</title>
        <authorList>
            <consortium name="The Broad Institute Genomics Platform"/>
            <consortium name="The Broad Institute Genome Sequencing Center for Infectious Disease"/>
            <person name="Wu L."/>
            <person name="Ma J."/>
        </authorList>
    </citation>
    <scope>NUCLEOTIDE SEQUENCE [LARGE SCALE GENOMIC DNA]</scope>
    <source>
        <strain evidence="2">CGMCC 1.15407</strain>
    </source>
</reference>
<dbReference type="EMBL" id="BMIU01000006">
    <property type="protein sequence ID" value="GGF28165.1"/>
    <property type="molecule type" value="Genomic_DNA"/>
</dbReference>
<dbReference type="Gene3D" id="2.60.120.10">
    <property type="entry name" value="Jelly Rolls"/>
    <property type="match status" value="1"/>
</dbReference>
<name>A0ABQ1UVN3_9BACT</name>
<dbReference type="SUPFAM" id="SSF51206">
    <property type="entry name" value="cAMP-binding domain-like"/>
    <property type="match status" value="1"/>
</dbReference>
<gene>
    <name evidence="1" type="ORF">GCM10011339_15410</name>
</gene>
<dbReference type="InterPro" id="IPR018490">
    <property type="entry name" value="cNMP-bd_dom_sf"/>
</dbReference>
<protein>
    <recommendedName>
        <fullName evidence="3">Cyclic nucleotide-binding domain-containing protein</fullName>
    </recommendedName>
</protein>
<organism evidence="1 2">
    <name type="scientific">Echinicola rosea</name>
    <dbReference type="NCBI Taxonomy" id="1807691"/>
    <lineage>
        <taxon>Bacteria</taxon>
        <taxon>Pseudomonadati</taxon>
        <taxon>Bacteroidota</taxon>
        <taxon>Cytophagia</taxon>
        <taxon>Cytophagales</taxon>
        <taxon>Cyclobacteriaceae</taxon>
        <taxon>Echinicola</taxon>
    </lineage>
</organism>
<proteinExistence type="predicted"/>
<accession>A0ABQ1UVN3</accession>
<sequence>MEKTLLKGDYLLRNGEVSKSDNYVVTGALEAFYISDKDNEEILYFAIDDWWATDILSFQKQTPSIY</sequence>
<dbReference type="Proteomes" id="UP000647339">
    <property type="component" value="Unassembled WGS sequence"/>
</dbReference>
<keyword evidence="2" id="KW-1185">Reference proteome</keyword>
<evidence type="ECO:0008006" key="3">
    <source>
        <dbReference type="Google" id="ProtNLM"/>
    </source>
</evidence>
<comment type="caution">
    <text evidence="1">The sequence shown here is derived from an EMBL/GenBank/DDBJ whole genome shotgun (WGS) entry which is preliminary data.</text>
</comment>
<dbReference type="RefSeq" id="WP_187328800.1">
    <property type="nucleotide sequence ID" value="NZ_BMIU01000006.1"/>
</dbReference>
<evidence type="ECO:0000313" key="2">
    <source>
        <dbReference type="Proteomes" id="UP000647339"/>
    </source>
</evidence>
<dbReference type="InterPro" id="IPR014710">
    <property type="entry name" value="RmlC-like_jellyroll"/>
</dbReference>
<evidence type="ECO:0000313" key="1">
    <source>
        <dbReference type="EMBL" id="GGF28165.1"/>
    </source>
</evidence>